<proteinExistence type="predicted"/>
<dbReference type="InterPro" id="IPR012337">
    <property type="entry name" value="RNaseH-like_sf"/>
</dbReference>
<name>A0A6G0WLC0_APHCR</name>
<gene>
    <name evidence="1" type="ORF">FWK35_00031270</name>
</gene>
<comment type="caution">
    <text evidence="1">The sequence shown here is derived from an EMBL/GenBank/DDBJ whole genome shotgun (WGS) entry which is preliminary data.</text>
</comment>
<dbReference type="SUPFAM" id="SSF53098">
    <property type="entry name" value="Ribonuclease H-like"/>
    <property type="match status" value="1"/>
</dbReference>
<dbReference type="AlphaFoldDB" id="A0A6G0WLC0"/>
<keyword evidence="2" id="KW-1185">Reference proteome</keyword>
<dbReference type="Gene3D" id="3.30.420.10">
    <property type="entry name" value="Ribonuclease H-like superfamily/Ribonuclease H"/>
    <property type="match status" value="1"/>
</dbReference>
<dbReference type="OrthoDB" id="6630037at2759"/>
<reference evidence="1 2" key="1">
    <citation type="submission" date="2019-08" db="EMBL/GenBank/DDBJ databases">
        <title>Whole genome of Aphis craccivora.</title>
        <authorList>
            <person name="Voronova N.V."/>
            <person name="Shulinski R.S."/>
            <person name="Bandarenka Y.V."/>
            <person name="Zhorov D.G."/>
            <person name="Warner D."/>
        </authorList>
    </citation>
    <scope>NUCLEOTIDE SEQUENCE [LARGE SCALE GENOMIC DNA]</scope>
    <source>
        <strain evidence="1">180601</strain>
        <tissue evidence="1">Whole Body</tissue>
    </source>
</reference>
<evidence type="ECO:0000313" key="1">
    <source>
        <dbReference type="EMBL" id="KAF0728075.1"/>
    </source>
</evidence>
<dbReference type="Proteomes" id="UP000478052">
    <property type="component" value="Unassembled WGS sequence"/>
</dbReference>
<dbReference type="GO" id="GO:0003676">
    <property type="term" value="F:nucleic acid binding"/>
    <property type="evidence" value="ECO:0007669"/>
    <property type="project" value="InterPro"/>
</dbReference>
<evidence type="ECO:0000313" key="2">
    <source>
        <dbReference type="Proteomes" id="UP000478052"/>
    </source>
</evidence>
<protein>
    <submittedName>
        <fullName evidence="1">RNase H domain-containing protein</fullName>
    </submittedName>
</protein>
<dbReference type="EMBL" id="VUJU01008615">
    <property type="protein sequence ID" value="KAF0728075.1"/>
    <property type="molecule type" value="Genomic_DNA"/>
</dbReference>
<sequence>MPPLFVTKYSPETIKSLTFTGLAGGFCCLILSRRIVLEFFSMFGNWPIIDVRRSNRLIQLLWVPGHVGIYGNEMADSFAKSSSNIILPPLATLPWTDFTPLLRRYITCLWFNYWNNLPAHFA</sequence>
<accession>A0A6G0WLC0</accession>
<dbReference type="InterPro" id="IPR036397">
    <property type="entry name" value="RNaseH_sf"/>
</dbReference>
<organism evidence="1 2">
    <name type="scientific">Aphis craccivora</name>
    <name type="common">Cowpea aphid</name>
    <dbReference type="NCBI Taxonomy" id="307492"/>
    <lineage>
        <taxon>Eukaryota</taxon>
        <taxon>Metazoa</taxon>
        <taxon>Ecdysozoa</taxon>
        <taxon>Arthropoda</taxon>
        <taxon>Hexapoda</taxon>
        <taxon>Insecta</taxon>
        <taxon>Pterygota</taxon>
        <taxon>Neoptera</taxon>
        <taxon>Paraneoptera</taxon>
        <taxon>Hemiptera</taxon>
        <taxon>Sternorrhyncha</taxon>
        <taxon>Aphidomorpha</taxon>
        <taxon>Aphidoidea</taxon>
        <taxon>Aphididae</taxon>
        <taxon>Aphidini</taxon>
        <taxon>Aphis</taxon>
        <taxon>Aphis</taxon>
    </lineage>
</organism>